<feature type="transmembrane region" description="Helical" evidence="1">
    <location>
        <begin position="89"/>
        <end position="115"/>
    </location>
</feature>
<dbReference type="SUPFAM" id="SSF51569">
    <property type="entry name" value="Aldolase"/>
    <property type="match status" value="1"/>
</dbReference>
<dbReference type="Pfam" id="PF00682">
    <property type="entry name" value="HMGL-like"/>
    <property type="match status" value="1"/>
</dbReference>
<feature type="transmembrane region" description="Helical" evidence="1">
    <location>
        <begin position="55"/>
        <end position="77"/>
    </location>
</feature>
<evidence type="ECO:0000256" key="1">
    <source>
        <dbReference type="SAM" id="Phobius"/>
    </source>
</evidence>
<dbReference type="InterPro" id="IPR003379">
    <property type="entry name" value="Carboxylase_cons_dom"/>
</dbReference>
<dbReference type="Proteomes" id="UP000663860">
    <property type="component" value="Unassembled WGS sequence"/>
</dbReference>
<dbReference type="InterPro" id="IPR024133">
    <property type="entry name" value="TM_138"/>
</dbReference>
<keyword evidence="1" id="KW-0472">Membrane</keyword>
<evidence type="ECO:0000259" key="2">
    <source>
        <dbReference type="PROSITE" id="PS50991"/>
    </source>
</evidence>
<dbReference type="GO" id="GO:0005737">
    <property type="term" value="C:cytoplasm"/>
    <property type="evidence" value="ECO:0007669"/>
    <property type="project" value="TreeGrafter"/>
</dbReference>
<reference evidence="3" key="1">
    <citation type="submission" date="2021-02" db="EMBL/GenBank/DDBJ databases">
        <authorList>
            <person name="Nowell W R."/>
        </authorList>
    </citation>
    <scope>NUCLEOTIDE SEQUENCE</scope>
</reference>
<dbReference type="Pfam" id="PF02436">
    <property type="entry name" value="PYC_OADA"/>
    <property type="match status" value="1"/>
</dbReference>
<accession>A0A814KNE6</accession>
<feature type="transmembrane region" description="Helical" evidence="1">
    <location>
        <begin position="135"/>
        <end position="152"/>
    </location>
</feature>
<dbReference type="SUPFAM" id="SSF89000">
    <property type="entry name" value="post-HMGL domain-like"/>
    <property type="match status" value="1"/>
</dbReference>
<evidence type="ECO:0000313" key="4">
    <source>
        <dbReference type="Proteomes" id="UP000663860"/>
    </source>
</evidence>
<proteinExistence type="predicted"/>
<dbReference type="PROSITE" id="PS50991">
    <property type="entry name" value="PYR_CT"/>
    <property type="match status" value="1"/>
</dbReference>
<dbReference type="InterPro" id="IPR013785">
    <property type="entry name" value="Aldolase_TIM"/>
</dbReference>
<dbReference type="EMBL" id="CAJNOE010000213">
    <property type="protein sequence ID" value="CAF1053688.1"/>
    <property type="molecule type" value="Genomic_DNA"/>
</dbReference>
<protein>
    <recommendedName>
        <fullName evidence="2">Pyruvate carboxyltransferase domain-containing protein</fullName>
    </recommendedName>
</protein>
<dbReference type="AlphaFoldDB" id="A0A814KNE6"/>
<keyword evidence="1" id="KW-1133">Transmembrane helix</keyword>
<gene>
    <name evidence="3" type="ORF">IZO911_LOCUS20476</name>
</gene>
<sequence>MNTIKVHTHPSQLQRSTIIPFRYRTLLYLNIFLLAIDLCINAFGEYLAANKYEQLIIFIVQDVCIVLSITLLIVMILTTYVAQAGLLCLLLRMFGFSMIVACIYFLLCAAIQILVLLSRFPSDTFNMNTFSKTEILILYIIQRTFSAFYYYAMKRAAYRLSDPHFYQSSKWLQNIWEKRRMAVTNVTMHASQSGMTTSRKKELVFLDMAGLLKPRATKMLIDAIRQRHPDLPIHLHTHDTAGTGVANYLAAFKAGADIVDVAIDSMSGMTSQPTMGGVVAALQNTKYDTGINMDKVNEYSAFWEQTRLLYAPFECTTTMKSGNADVYKNEIPGGQYTNLQFQAFSLGLGSQFENVKKSYIEANQLLGDLIKVTPSSKVVGDLAQFMVQNNLTAKDVHERAEDLSFPTSVVEFMQGQLGQPHGGFPEPLRTQMLKGKKKIDERPGANTKSLDFDQIEQELKKKFGDAIIRKCDVMSYIMFPKVLEEYIDFKKQYGPVDLYPTRVFFVGPYTQIYVMKNIQLKNNYG</sequence>
<dbReference type="Gene3D" id="3.20.20.70">
    <property type="entry name" value="Aldolase class I"/>
    <property type="match status" value="1"/>
</dbReference>
<dbReference type="InterPro" id="IPR000891">
    <property type="entry name" value="PYR_CT"/>
</dbReference>
<evidence type="ECO:0000313" key="3">
    <source>
        <dbReference type="EMBL" id="CAF1053688.1"/>
    </source>
</evidence>
<organism evidence="3 4">
    <name type="scientific">Adineta steineri</name>
    <dbReference type="NCBI Taxonomy" id="433720"/>
    <lineage>
        <taxon>Eukaryota</taxon>
        <taxon>Metazoa</taxon>
        <taxon>Spiralia</taxon>
        <taxon>Gnathifera</taxon>
        <taxon>Rotifera</taxon>
        <taxon>Eurotatoria</taxon>
        <taxon>Bdelloidea</taxon>
        <taxon>Adinetida</taxon>
        <taxon>Adinetidae</taxon>
        <taxon>Adineta</taxon>
    </lineage>
</organism>
<feature type="domain" description="Pyruvate carboxyltransferase" evidence="2">
    <location>
        <begin position="183"/>
        <end position="297"/>
    </location>
</feature>
<dbReference type="PANTHER" id="PTHR43778">
    <property type="entry name" value="PYRUVATE CARBOXYLASE"/>
    <property type="match status" value="1"/>
</dbReference>
<feature type="transmembrane region" description="Helical" evidence="1">
    <location>
        <begin position="21"/>
        <end position="43"/>
    </location>
</feature>
<dbReference type="PANTHER" id="PTHR43778:SF2">
    <property type="entry name" value="PYRUVATE CARBOXYLASE, MITOCHONDRIAL"/>
    <property type="match status" value="1"/>
</dbReference>
<dbReference type="Pfam" id="PF14935">
    <property type="entry name" value="TMEM138"/>
    <property type="match status" value="1"/>
</dbReference>
<comment type="caution">
    <text evidence="3">The sequence shown here is derived from an EMBL/GenBank/DDBJ whole genome shotgun (WGS) entry which is preliminary data.</text>
</comment>
<keyword evidence="1" id="KW-0812">Transmembrane</keyword>
<dbReference type="GO" id="GO:0006094">
    <property type="term" value="P:gluconeogenesis"/>
    <property type="evidence" value="ECO:0007669"/>
    <property type="project" value="TreeGrafter"/>
</dbReference>
<name>A0A814KNE6_9BILA</name>
<dbReference type="GO" id="GO:0004736">
    <property type="term" value="F:pyruvate carboxylase activity"/>
    <property type="evidence" value="ECO:0007669"/>
    <property type="project" value="TreeGrafter"/>
</dbReference>
<dbReference type="InterPro" id="IPR055268">
    <property type="entry name" value="PCB-like"/>
</dbReference>